<dbReference type="PANTHER" id="PTHR12526">
    <property type="entry name" value="GLYCOSYLTRANSFERASE"/>
    <property type="match status" value="1"/>
</dbReference>
<dbReference type="STRING" id="502682.BMF35_a2038"/>
<comment type="caution">
    <text evidence="1">The sequence shown here is derived from an EMBL/GenBank/DDBJ whole genome shotgun (WGS) entry which is preliminary data.</text>
</comment>
<evidence type="ECO:0000313" key="1">
    <source>
        <dbReference type="EMBL" id="KLE33003.1"/>
    </source>
</evidence>
<accession>A0A0G9MUK5</accession>
<dbReference type="SUPFAM" id="SSF53756">
    <property type="entry name" value="UDP-Glycosyltransferase/glycogen phosphorylase"/>
    <property type="match status" value="1"/>
</dbReference>
<dbReference type="Gene3D" id="3.40.50.2000">
    <property type="entry name" value="Glycogen Phosphorylase B"/>
    <property type="match status" value="2"/>
</dbReference>
<protein>
    <submittedName>
        <fullName evidence="1">Uncharacterized protein</fullName>
    </submittedName>
</protein>
<dbReference type="PATRIC" id="fig|502682.8.peg.629"/>
<evidence type="ECO:0000313" key="2">
    <source>
        <dbReference type="Proteomes" id="UP000053070"/>
    </source>
</evidence>
<dbReference type="EMBL" id="LBHC01000001">
    <property type="protein sequence ID" value="KLE33003.1"/>
    <property type="molecule type" value="Genomic_DNA"/>
</dbReference>
<dbReference type="Pfam" id="PF13692">
    <property type="entry name" value="Glyco_trans_1_4"/>
    <property type="match status" value="1"/>
</dbReference>
<reference evidence="1 2" key="1">
    <citation type="submission" date="2015-04" db="EMBL/GenBank/DDBJ databases">
        <title>The draft genome sequence of Erythrobacr gangjinensis K7-2.</title>
        <authorList>
            <person name="Zhuang L."/>
            <person name="Liu Y."/>
            <person name="Shao Z."/>
        </authorList>
    </citation>
    <scope>NUCLEOTIDE SEQUENCE [LARGE SCALE GENOMIC DNA]</scope>
    <source>
        <strain evidence="1 2">K7-2</strain>
    </source>
</reference>
<dbReference type="OrthoDB" id="9807209at2"/>
<gene>
    <name evidence="1" type="ORF">AAW01_03080</name>
</gene>
<dbReference type="RefSeq" id="WP_047005853.1">
    <property type="nucleotide sequence ID" value="NZ_CP018097.1"/>
</dbReference>
<sequence length="408" mass="44030">MKGDILFLCHRTPFPPDRGDKIRSFNILEALSELAPVHVGCLAETDDDVAQLPKLEQFAASICMPKRSKPLPLSGAEAMLRGVPVSVAAFHSTRLSDWVREVLAAHDIAAIYVFSGQMAQYVPTDWPGRLIVDLVDVDSAKFEAYGSERRGPRSWIDRREGRLLRAVESDLVRRADVTLLVSEAEADLLRGRTDAFGDIRALRNGIDCEAFDPAALTPIALDADDRPHLVFTGQMDYAPNIQAVERMTRRIMPLVRKSLPGVQFHIVGRAPTSAVQALHGVNGTQVVGEVADVKPWLAAADMVVAPLTIARGVQNKVLEAIAMERPTIVSPEAATGIDAQHNKHICIAGDDAAFAAAIVDLANNPAKAKALGSLARSHVFQTMSWPAMLADLPQIISGAGTPAERDAA</sequence>
<dbReference type="PANTHER" id="PTHR12526:SF600">
    <property type="entry name" value="GLYCOSYL TRANSFERASE GROUP 1"/>
    <property type="match status" value="1"/>
</dbReference>
<dbReference type="InterPro" id="IPR017521">
    <property type="entry name" value="Sugar_tfrase_PEP-CTERM_Stp1"/>
</dbReference>
<dbReference type="KEGG" id="egn:BMF35_a2038"/>
<dbReference type="GO" id="GO:0016757">
    <property type="term" value="F:glycosyltransferase activity"/>
    <property type="evidence" value="ECO:0007669"/>
    <property type="project" value="TreeGrafter"/>
</dbReference>
<organism evidence="1 2">
    <name type="scientific">Aurantiacibacter gangjinensis</name>
    <dbReference type="NCBI Taxonomy" id="502682"/>
    <lineage>
        <taxon>Bacteria</taxon>
        <taxon>Pseudomonadati</taxon>
        <taxon>Pseudomonadota</taxon>
        <taxon>Alphaproteobacteria</taxon>
        <taxon>Sphingomonadales</taxon>
        <taxon>Erythrobacteraceae</taxon>
        <taxon>Aurantiacibacter</taxon>
    </lineage>
</organism>
<dbReference type="Proteomes" id="UP000053070">
    <property type="component" value="Unassembled WGS sequence"/>
</dbReference>
<dbReference type="NCBIfam" id="TIGR03087">
    <property type="entry name" value="stp1"/>
    <property type="match status" value="1"/>
</dbReference>
<name>A0A0G9MUK5_9SPHN</name>
<dbReference type="AlphaFoldDB" id="A0A0G9MUK5"/>
<dbReference type="CDD" id="cd03801">
    <property type="entry name" value="GT4_PimA-like"/>
    <property type="match status" value="1"/>
</dbReference>
<proteinExistence type="predicted"/>
<keyword evidence="2" id="KW-1185">Reference proteome</keyword>